<reference evidence="3 4" key="1">
    <citation type="submission" date="2019-03" db="EMBL/GenBank/DDBJ databases">
        <title>Genomic Encyclopedia of Type Strains, Phase IV (KMG-IV): sequencing the most valuable type-strain genomes for metagenomic binning, comparative biology and taxonomic classification.</title>
        <authorList>
            <person name="Goeker M."/>
        </authorList>
    </citation>
    <scope>NUCLEOTIDE SEQUENCE [LARGE SCALE GENOMIC DNA]</scope>
    <source>
        <strain evidence="3 4">DSM 29487</strain>
    </source>
</reference>
<dbReference type="Proteomes" id="UP000295515">
    <property type="component" value="Unassembled WGS sequence"/>
</dbReference>
<dbReference type="SMART" id="SM00646">
    <property type="entry name" value="Ami_3"/>
    <property type="match status" value="1"/>
</dbReference>
<proteinExistence type="predicted"/>
<accession>A0A4R3YVV6</accession>
<evidence type="ECO:0000256" key="1">
    <source>
        <dbReference type="ARBA" id="ARBA00022801"/>
    </source>
</evidence>
<keyword evidence="1" id="KW-0378">Hydrolase</keyword>
<dbReference type="AlphaFoldDB" id="A0A4R3YVV6"/>
<organism evidence="3 4">
    <name type="scientific">Longibaculum muris</name>
    <dbReference type="NCBI Taxonomy" id="1796628"/>
    <lineage>
        <taxon>Bacteria</taxon>
        <taxon>Bacillati</taxon>
        <taxon>Bacillota</taxon>
        <taxon>Erysipelotrichia</taxon>
        <taxon>Erysipelotrichales</taxon>
        <taxon>Coprobacillaceae</taxon>
        <taxon>Longibaculum</taxon>
    </lineage>
</organism>
<dbReference type="GO" id="GO:0008745">
    <property type="term" value="F:N-acetylmuramoyl-L-alanine amidase activity"/>
    <property type="evidence" value="ECO:0007669"/>
    <property type="project" value="InterPro"/>
</dbReference>
<dbReference type="EMBL" id="SMCQ01000017">
    <property type="protein sequence ID" value="TCV95373.1"/>
    <property type="molecule type" value="Genomic_DNA"/>
</dbReference>
<dbReference type="PANTHER" id="PTHR30404:SF0">
    <property type="entry name" value="N-ACETYLMURAMOYL-L-ALANINE AMIDASE AMIC"/>
    <property type="match status" value="1"/>
</dbReference>
<sequence length="242" mass="26914">MAAKKKKKLKLRVDRVIIAAVACLIILFGLYKGISFAVSHVMSLFETEAITPQKNDKPKNYKATVIVDPGHGGYDVGANIDELYEKDISLTTAKAVAKELDKADIKAILTRDKDEALHDNKITDLKLRCDMSKENQAKYFVSIHVNDYDKTTNISGFEIYTKNKASEALATSIGNHIEKLNYSKNRGMQDGNSLAVLRDNSVSSVLIELGYIRGKDFDYLNDNQKLEKIGQAIAQGIIENIN</sequence>
<keyword evidence="4" id="KW-1185">Reference proteome</keyword>
<dbReference type="RefSeq" id="WP_066449750.1">
    <property type="nucleotide sequence ID" value="NZ_JANKBF010000007.1"/>
</dbReference>
<dbReference type="PANTHER" id="PTHR30404">
    <property type="entry name" value="N-ACETYLMURAMOYL-L-ALANINE AMIDASE"/>
    <property type="match status" value="1"/>
</dbReference>
<name>A0A4R3YVV6_9FIRM</name>
<dbReference type="GO" id="GO:0030288">
    <property type="term" value="C:outer membrane-bounded periplasmic space"/>
    <property type="evidence" value="ECO:0007669"/>
    <property type="project" value="TreeGrafter"/>
</dbReference>
<dbReference type="GO" id="GO:0009253">
    <property type="term" value="P:peptidoglycan catabolic process"/>
    <property type="evidence" value="ECO:0007669"/>
    <property type="project" value="InterPro"/>
</dbReference>
<feature type="domain" description="MurNAc-LAA" evidence="2">
    <location>
        <begin position="129"/>
        <end position="238"/>
    </location>
</feature>
<protein>
    <submittedName>
        <fullName evidence="3">N-acetylmuramoyl-L-alanine amidase</fullName>
    </submittedName>
</protein>
<dbReference type="CDD" id="cd02696">
    <property type="entry name" value="MurNAc-LAA"/>
    <property type="match status" value="1"/>
</dbReference>
<gene>
    <name evidence="3" type="ORF">EDD60_11734</name>
</gene>
<dbReference type="InterPro" id="IPR050695">
    <property type="entry name" value="N-acetylmuramoyl_amidase_3"/>
</dbReference>
<evidence type="ECO:0000313" key="4">
    <source>
        <dbReference type="Proteomes" id="UP000295515"/>
    </source>
</evidence>
<dbReference type="Gene3D" id="3.40.630.40">
    <property type="entry name" value="Zn-dependent exopeptidases"/>
    <property type="match status" value="1"/>
</dbReference>
<dbReference type="Pfam" id="PF01520">
    <property type="entry name" value="Amidase_3"/>
    <property type="match status" value="1"/>
</dbReference>
<dbReference type="SUPFAM" id="SSF53187">
    <property type="entry name" value="Zn-dependent exopeptidases"/>
    <property type="match status" value="1"/>
</dbReference>
<evidence type="ECO:0000259" key="2">
    <source>
        <dbReference type="SMART" id="SM00646"/>
    </source>
</evidence>
<comment type="caution">
    <text evidence="3">The sequence shown here is derived from an EMBL/GenBank/DDBJ whole genome shotgun (WGS) entry which is preliminary data.</text>
</comment>
<dbReference type="InterPro" id="IPR002508">
    <property type="entry name" value="MurNAc-LAA_cat"/>
</dbReference>
<dbReference type="GeneID" id="98916013"/>
<evidence type="ECO:0000313" key="3">
    <source>
        <dbReference type="EMBL" id="TCV95373.1"/>
    </source>
</evidence>